<evidence type="ECO:0000313" key="4">
    <source>
        <dbReference type="Proteomes" id="UP001578633"/>
    </source>
</evidence>
<protein>
    <submittedName>
        <fullName evidence="3">Uncharacterized protein</fullName>
    </submittedName>
</protein>
<keyword evidence="4" id="KW-1185">Reference proteome</keyword>
<dbReference type="Proteomes" id="UP001578633">
    <property type="component" value="Chromosome 2"/>
</dbReference>
<comment type="caution">
    <text evidence="3">The sequence shown here is derived from an EMBL/GenBank/DDBJ whole genome shotgun (WGS) entry which is preliminary data.</text>
</comment>
<feature type="region of interest" description="Disordered" evidence="1">
    <location>
        <begin position="55"/>
        <end position="80"/>
    </location>
</feature>
<accession>A0ABR3USK6</accession>
<keyword evidence="2" id="KW-0472">Membrane</keyword>
<organism evidence="3 4">
    <name type="scientific">Alternaria dauci</name>
    <dbReference type="NCBI Taxonomy" id="48095"/>
    <lineage>
        <taxon>Eukaryota</taxon>
        <taxon>Fungi</taxon>
        <taxon>Dikarya</taxon>
        <taxon>Ascomycota</taxon>
        <taxon>Pezizomycotina</taxon>
        <taxon>Dothideomycetes</taxon>
        <taxon>Pleosporomycetidae</taxon>
        <taxon>Pleosporales</taxon>
        <taxon>Pleosporineae</taxon>
        <taxon>Pleosporaceae</taxon>
        <taxon>Alternaria</taxon>
        <taxon>Alternaria sect. Porri</taxon>
    </lineage>
</organism>
<evidence type="ECO:0000313" key="3">
    <source>
        <dbReference type="EMBL" id="KAL1799458.1"/>
    </source>
</evidence>
<keyword evidence="2" id="KW-0812">Transmembrane</keyword>
<dbReference type="GeneID" id="96083817"/>
<gene>
    <name evidence="3" type="ORF">ACET3X_003495</name>
</gene>
<name>A0ABR3USK6_9PLEO</name>
<sequence>MNDFKAAPKKTGTDCSSVGVMTTAAIVIVAKAIVAGVRFLQHAFHCPQIPYQKRFHSSRPSATTQSVPCAPSALSSVPLD</sequence>
<reference evidence="3 4" key="1">
    <citation type="submission" date="2024-09" db="EMBL/GenBank/DDBJ databases">
        <title>T2T genomes of carrot and Alternaria dauci and their utility for understanding host-pathogen interaction during carrot leaf blight disease.</title>
        <authorList>
            <person name="Liu W."/>
            <person name="Xu S."/>
            <person name="Ou C."/>
            <person name="Liu X."/>
            <person name="Zhuang F."/>
            <person name="Deng X.W."/>
        </authorList>
    </citation>
    <scope>NUCLEOTIDE SEQUENCE [LARGE SCALE GENOMIC DNA]</scope>
    <source>
        <strain evidence="3 4">A2016</strain>
    </source>
</reference>
<evidence type="ECO:0000256" key="2">
    <source>
        <dbReference type="SAM" id="Phobius"/>
    </source>
</evidence>
<evidence type="ECO:0000256" key="1">
    <source>
        <dbReference type="SAM" id="MobiDB-lite"/>
    </source>
</evidence>
<proteinExistence type="predicted"/>
<feature type="compositionally biased region" description="Polar residues" evidence="1">
    <location>
        <begin position="58"/>
        <end position="67"/>
    </location>
</feature>
<dbReference type="RefSeq" id="XP_069310042.1">
    <property type="nucleotide sequence ID" value="XM_069448776.1"/>
</dbReference>
<dbReference type="EMBL" id="JBHGVX010000002">
    <property type="protein sequence ID" value="KAL1799458.1"/>
    <property type="molecule type" value="Genomic_DNA"/>
</dbReference>
<feature type="transmembrane region" description="Helical" evidence="2">
    <location>
        <begin position="20"/>
        <end position="40"/>
    </location>
</feature>
<keyword evidence="2" id="KW-1133">Transmembrane helix</keyword>